<dbReference type="OrthoDB" id="9949285at2"/>
<keyword evidence="3" id="KW-1185">Reference proteome</keyword>
<dbReference type="Proteomes" id="UP000185657">
    <property type="component" value="Unassembled WGS sequence"/>
</dbReference>
<dbReference type="RefSeq" id="WP_066089850.1">
    <property type="nucleotide sequence ID" value="NZ_CP017476.1"/>
</dbReference>
<accession>A0A167HTI1</accession>
<name>A0A167HTI1_9BURK</name>
<sequence>MRIVFGALALLIVLAIVSWQAKTQVESVAKPIAVPMPDGTTLSGSPKQIEQQYKKALEDALNTARPRSPDE</sequence>
<reference evidence="2 3" key="1">
    <citation type="submission" date="2016-02" db="EMBL/GenBank/DDBJ databases">
        <title>Draft genome sequence of Hydrogenophaga sp. LPB0072.</title>
        <authorList>
            <person name="Shin S.-K."/>
            <person name="Yi H."/>
        </authorList>
    </citation>
    <scope>NUCLEOTIDE SEQUENCE [LARGE SCALE GENOMIC DNA]</scope>
    <source>
        <strain evidence="2 3">LPB0072</strain>
    </source>
</reference>
<protein>
    <submittedName>
        <fullName evidence="1">Uncharacterized protein</fullName>
    </submittedName>
</protein>
<evidence type="ECO:0000313" key="2">
    <source>
        <dbReference type="EMBL" id="OAD41717.1"/>
    </source>
</evidence>
<evidence type="ECO:0000313" key="4">
    <source>
        <dbReference type="Proteomes" id="UP000185680"/>
    </source>
</evidence>
<dbReference type="EMBL" id="LVWD01000013">
    <property type="protein sequence ID" value="OAD41717.1"/>
    <property type="molecule type" value="Genomic_DNA"/>
</dbReference>
<evidence type="ECO:0000313" key="3">
    <source>
        <dbReference type="Proteomes" id="UP000185657"/>
    </source>
</evidence>
<dbReference type="KEGG" id="hyl:LPB072_11775"/>
<dbReference type="STRING" id="1763535.LPB072_11775"/>
<organism evidence="1 4">
    <name type="scientific">Hydrogenophaga crassostreae</name>
    <dbReference type="NCBI Taxonomy" id="1763535"/>
    <lineage>
        <taxon>Bacteria</taxon>
        <taxon>Pseudomonadati</taxon>
        <taxon>Pseudomonadota</taxon>
        <taxon>Betaproteobacteria</taxon>
        <taxon>Burkholderiales</taxon>
        <taxon>Comamonadaceae</taxon>
        <taxon>Hydrogenophaga</taxon>
    </lineage>
</organism>
<dbReference type="AlphaFoldDB" id="A0A167HTI1"/>
<dbReference type="Proteomes" id="UP000185680">
    <property type="component" value="Chromosome"/>
</dbReference>
<proteinExistence type="predicted"/>
<evidence type="ECO:0000313" key="1">
    <source>
        <dbReference type="EMBL" id="AOW13428.1"/>
    </source>
</evidence>
<dbReference type="EMBL" id="CP017476">
    <property type="protein sequence ID" value="AOW13428.1"/>
    <property type="molecule type" value="Genomic_DNA"/>
</dbReference>
<gene>
    <name evidence="1" type="ORF">LPB072_11775</name>
    <name evidence="2" type="ORF">LPB72_10395</name>
</gene>
<reference evidence="1 4" key="2">
    <citation type="submission" date="2016-10" db="EMBL/GenBank/DDBJ databases">
        <title>Hydorgenophaga sp. LPB0072 isolated from gastropod.</title>
        <authorList>
            <person name="Kim E."/>
            <person name="Yi H."/>
        </authorList>
    </citation>
    <scope>NUCLEOTIDE SEQUENCE [LARGE SCALE GENOMIC DNA]</scope>
    <source>
        <strain evidence="1 4">LPB0072</strain>
    </source>
</reference>